<evidence type="ECO:0000256" key="4">
    <source>
        <dbReference type="ARBA" id="ARBA00023136"/>
    </source>
</evidence>
<evidence type="ECO:0000313" key="7">
    <source>
        <dbReference type="EMBL" id="CAD9472002.1"/>
    </source>
</evidence>
<dbReference type="GO" id="GO:0030134">
    <property type="term" value="C:COPII-coated ER to Golgi transport vesicle"/>
    <property type="evidence" value="ECO:0007669"/>
    <property type="project" value="TreeGrafter"/>
</dbReference>
<feature type="transmembrane region" description="Helical" evidence="5">
    <location>
        <begin position="430"/>
        <end position="451"/>
    </location>
</feature>
<dbReference type="Pfam" id="PF07970">
    <property type="entry name" value="COPIIcoated_ERV"/>
    <property type="match status" value="1"/>
</dbReference>
<dbReference type="InterPro" id="IPR045888">
    <property type="entry name" value="Erv"/>
</dbReference>
<gene>
    <name evidence="7" type="ORF">DSPE1174_LOCUS27544</name>
</gene>
<dbReference type="Pfam" id="PF13850">
    <property type="entry name" value="ERGIC_N"/>
    <property type="match status" value="1"/>
</dbReference>
<protein>
    <recommendedName>
        <fullName evidence="6">Thioredoxin domain-containing protein</fullName>
    </recommendedName>
</protein>
<keyword evidence="3 5" id="KW-1133">Transmembrane helix</keyword>
<name>A0A7S2GV72_9STRA</name>
<feature type="domain" description="Thioredoxin" evidence="6">
    <location>
        <begin position="127"/>
        <end position="259"/>
    </location>
</feature>
<sequence>MARGSGLKVLDFYRKIPEDFQKQTAVGASLSICAGLFMLILFFVELWAFLATTTDTSVILDTNSDTQLRINFNITMMDLACDFVSVDVYDVLGTNTQNMTKNIEKWQLDENGVKRIFQGRNKEVKEISHDEHHPDIETLHKNGVHAIAIGEDGSFEDFLESHKFSFVNFYAPWCIWCQRLEPTWEAFAERLESLEGTDQELQVDVAKVDCVANRNLCATQRVMAFPTLRLFKDSEPFSADYKNDRTVVALEAFVKTKLAMEEKMKDWHPKRVEKVVAVNKDHPGCMVSGHLLVNRVPGNFHIEAKSKSHNLDASMTNLSHAVNHLSFGYPLTKDHKRKMAKFSEFATVNPLDDLVYVTKDFHQAHHHFSKVISTHYQIPSVMSRIKKIMGYQMLTQSQIMQYEIMDVPEAKFSYDLSPMAVVVAIKGRRWYDFITSLCAIIGGTFTVVGLLDSFLHKIVKSDKGL</sequence>
<feature type="transmembrane region" description="Helical" evidence="5">
    <location>
        <begin position="24"/>
        <end position="50"/>
    </location>
</feature>
<dbReference type="InterPro" id="IPR013766">
    <property type="entry name" value="Thioredoxin_domain"/>
</dbReference>
<dbReference type="GO" id="GO:0016020">
    <property type="term" value="C:membrane"/>
    <property type="evidence" value="ECO:0007669"/>
    <property type="project" value="UniProtKB-SubCell"/>
</dbReference>
<accession>A0A7S2GV72</accession>
<keyword evidence="2 5" id="KW-0812">Transmembrane</keyword>
<dbReference type="Pfam" id="PF00085">
    <property type="entry name" value="Thioredoxin"/>
    <property type="match status" value="1"/>
</dbReference>
<keyword evidence="4 5" id="KW-0472">Membrane</keyword>
<dbReference type="PANTHER" id="PTHR10984">
    <property type="entry name" value="ENDOPLASMIC RETICULUM-GOLGI INTERMEDIATE COMPARTMENT PROTEIN"/>
    <property type="match status" value="1"/>
</dbReference>
<evidence type="ECO:0000256" key="3">
    <source>
        <dbReference type="ARBA" id="ARBA00022989"/>
    </source>
</evidence>
<dbReference type="InterPro" id="IPR036249">
    <property type="entry name" value="Thioredoxin-like_sf"/>
</dbReference>
<dbReference type="Gene3D" id="3.40.30.10">
    <property type="entry name" value="Glutaredoxin"/>
    <property type="match status" value="1"/>
</dbReference>
<dbReference type="SUPFAM" id="SSF52833">
    <property type="entry name" value="Thioredoxin-like"/>
    <property type="match status" value="1"/>
</dbReference>
<evidence type="ECO:0000256" key="5">
    <source>
        <dbReference type="SAM" id="Phobius"/>
    </source>
</evidence>
<organism evidence="7">
    <name type="scientific">Octactis speculum</name>
    <dbReference type="NCBI Taxonomy" id="3111310"/>
    <lineage>
        <taxon>Eukaryota</taxon>
        <taxon>Sar</taxon>
        <taxon>Stramenopiles</taxon>
        <taxon>Ochrophyta</taxon>
        <taxon>Dictyochophyceae</taxon>
        <taxon>Dictyochales</taxon>
        <taxon>Dictyochaceae</taxon>
        <taxon>Octactis</taxon>
    </lineage>
</organism>
<dbReference type="EMBL" id="HBGS01053398">
    <property type="protein sequence ID" value="CAD9472002.1"/>
    <property type="molecule type" value="Transcribed_RNA"/>
</dbReference>
<evidence type="ECO:0000259" key="6">
    <source>
        <dbReference type="PROSITE" id="PS51352"/>
    </source>
</evidence>
<dbReference type="CDD" id="cd02961">
    <property type="entry name" value="PDI_a_family"/>
    <property type="match status" value="1"/>
</dbReference>
<dbReference type="InterPro" id="IPR012936">
    <property type="entry name" value="Erv_C"/>
</dbReference>
<comment type="subcellular location">
    <subcellularLocation>
        <location evidence="1">Membrane</location>
    </subcellularLocation>
</comment>
<dbReference type="PROSITE" id="PS51352">
    <property type="entry name" value="THIOREDOXIN_2"/>
    <property type="match status" value="1"/>
</dbReference>
<proteinExistence type="predicted"/>
<dbReference type="GO" id="GO:0005783">
    <property type="term" value="C:endoplasmic reticulum"/>
    <property type="evidence" value="ECO:0007669"/>
    <property type="project" value="TreeGrafter"/>
</dbReference>
<evidence type="ECO:0000256" key="2">
    <source>
        <dbReference type="ARBA" id="ARBA00022692"/>
    </source>
</evidence>
<reference evidence="7" key="1">
    <citation type="submission" date="2021-01" db="EMBL/GenBank/DDBJ databases">
        <authorList>
            <person name="Corre E."/>
            <person name="Pelletier E."/>
            <person name="Niang G."/>
            <person name="Scheremetjew M."/>
            <person name="Finn R."/>
            <person name="Kale V."/>
            <person name="Holt S."/>
            <person name="Cochrane G."/>
            <person name="Meng A."/>
            <person name="Brown T."/>
            <person name="Cohen L."/>
        </authorList>
    </citation>
    <scope>NUCLEOTIDE SEQUENCE</scope>
    <source>
        <strain evidence="7">CCMP1381</strain>
    </source>
</reference>
<dbReference type="AlphaFoldDB" id="A0A7S2GV72"/>
<evidence type="ECO:0000256" key="1">
    <source>
        <dbReference type="ARBA" id="ARBA00004370"/>
    </source>
</evidence>
<dbReference type="PANTHER" id="PTHR10984:SF37">
    <property type="entry name" value="PROTEIN DISULFIDE-ISOMERASE 5-3"/>
    <property type="match status" value="1"/>
</dbReference>
<dbReference type="InterPro" id="IPR039542">
    <property type="entry name" value="Erv_N"/>
</dbReference>